<evidence type="ECO:0000313" key="1">
    <source>
        <dbReference type="EMBL" id="GIX86923.1"/>
    </source>
</evidence>
<gene>
    <name evidence="1" type="primary">AVEN_218861_1</name>
    <name evidence="1" type="ORF">CDAR_550671</name>
</gene>
<keyword evidence="2" id="KW-1185">Reference proteome</keyword>
<evidence type="ECO:0008006" key="3">
    <source>
        <dbReference type="Google" id="ProtNLM"/>
    </source>
</evidence>
<comment type="caution">
    <text evidence="1">The sequence shown here is derived from an EMBL/GenBank/DDBJ whole genome shotgun (WGS) entry which is preliminary data.</text>
</comment>
<reference evidence="1 2" key="1">
    <citation type="submission" date="2021-06" db="EMBL/GenBank/DDBJ databases">
        <title>Caerostris darwini draft genome.</title>
        <authorList>
            <person name="Kono N."/>
            <person name="Arakawa K."/>
        </authorList>
    </citation>
    <scope>NUCLEOTIDE SEQUENCE [LARGE SCALE GENOMIC DNA]</scope>
</reference>
<protein>
    <recommendedName>
        <fullName evidence="3">Sulfhydryl oxidase</fullName>
    </recommendedName>
</protein>
<proteinExistence type="predicted"/>
<evidence type="ECO:0000313" key="2">
    <source>
        <dbReference type="Proteomes" id="UP001054837"/>
    </source>
</evidence>
<name>A0AAV4NQG1_9ARAC</name>
<dbReference type="Proteomes" id="UP001054837">
    <property type="component" value="Unassembled WGS sequence"/>
</dbReference>
<organism evidence="1 2">
    <name type="scientific">Caerostris darwini</name>
    <dbReference type="NCBI Taxonomy" id="1538125"/>
    <lineage>
        <taxon>Eukaryota</taxon>
        <taxon>Metazoa</taxon>
        <taxon>Ecdysozoa</taxon>
        <taxon>Arthropoda</taxon>
        <taxon>Chelicerata</taxon>
        <taxon>Arachnida</taxon>
        <taxon>Araneae</taxon>
        <taxon>Araneomorphae</taxon>
        <taxon>Entelegynae</taxon>
        <taxon>Araneoidea</taxon>
        <taxon>Araneidae</taxon>
        <taxon>Caerostris</taxon>
    </lineage>
</organism>
<accession>A0AAV4NQG1</accession>
<dbReference type="EMBL" id="BPLQ01001940">
    <property type="protein sequence ID" value="GIX86923.1"/>
    <property type="molecule type" value="Genomic_DNA"/>
</dbReference>
<dbReference type="AlphaFoldDB" id="A0AAV4NQG1"/>
<sequence length="256" mass="30396">MIFKVSDDKDVTSLCAHWYNNGVLPKFLNSWPGLDILEKTDKLMFSEELHKWCYPKKDAFWKKPKATPSKLVEIVEGCNWFHPCEVCHKYFGDWSRLDEVIANDLAPEATGICMIAVHYGRNREVVNICYDRDNLKLNIKESLQRYNRMMNYVLRNKKFANKSPYFEVRWTEFNDPENENCCFLYAHWLNTDGPIPMGNYRLPGEEIVDRNKNFVVRTHDKKWCYEVDVLKQSKITKAKQKKHILNDVKDDLRDMI</sequence>